<comment type="subcellular location">
    <subcellularLocation>
        <location evidence="2">Membrane</location>
    </subcellularLocation>
</comment>
<feature type="region of interest" description="Disordered" evidence="10">
    <location>
        <begin position="927"/>
        <end position="1014"/>
    </location>
</feature>
<evidence type="ECO:0000256" key="10">
    <source>
        <dbReference type="SAM" id="MobiDB-lite"/>
    </source>
</evidence>
<keyword evidence="8 11" id="KW-0472">Membrane</keyword>
<dbReference type="GO" id="GO:0016020">
    <property type="term" value="C:membrane"/>
    <property type="evidence" value="ECO:0007669"/>
    <property type="project" value="UniProtKB-SubCell"/>
</dbReference>
<gene>
    <name evidence="16" type="ORF">BC938DRAFT_483621</name>
</gene>
<evidence type="ECO:0000256" key="6">
    <source>
        <dbReference type="ARBA" id="ARBA00022777"/>
    </source>
</evidence>
<evidence type="ECO:0000256" key="11">
    <source>
        <dbReference type="SAM" id="Phobius"/>
    </source>
</evidence>
<dbReference type="PROSITE" id="PS50112">
    <property type="entry name" value="PAS"/>
    <property type="match status" value="1"/>
</dbReference>
<dbReference type="InterPro" id="IPR005467">
    <property type="entry name" value="His_kinase_dom"/>
</dbReference>
<keyword evidence="5 11" id="KW-0812">Transmembrane</keyword>
<feature type="region of interest" description="Disordered" evidence="10">
    <location>
        <begin position="869"/>
        <end position="893"/>
    </location>
</feature>
<evidence type="ECO:0000256" key="3">
    <source>
        <dbReference type="ARBA" id="ARBA00012438"/>
    </source>
</evidence>
<dbReference type="SUPFAM" id="SSF55785">
    <property type="entry name" value="PYP-like sensor domain (PAS domain)"/>
    <property type="match status" value="1"/>
</dbReference>
<evidence type="ECO:0000313" key="16">
    <source>
        <dbReference type="EMBL" id="RUS27176.1"/>
    </source>
</evidence>
<dbReference type="InterPro" id="IPR006189">
    <property type="entry name" value="CHASE_dom"/>
</dbReference>
<evidence type="ECO:0000256" key="4">
    <source>
        <dbReference type="ARBA" id="ARBA00022679"/>
    </source>
</evidence>
<evidence type="ECO:0000256" key="2">
    <source>
        <dbReference type="ARBA" id="ARBA00004370"/>
    </source>
</evidence>
<keyword evidence="17" id="KW-1185">Reference proteome</keyword>
<evidence type="ECO:0000256" key="9">
    <source>
        <dbReference type="PROSITE-ProRule" id="PRU00169"/>
    </source>
</evidence>
<dbReference type="EMBL" id="RBNJ01008903">
    <property type="protein sequence ID" value="RUS27176.1"/>
    <property type="molecule type" value="Genomic_DNA"/>
</dbReference>
<dbReference type="CDD" id="cd17546">
    <property type="entry name" value="REC_hyHK_CKI1_RcsC-like"/>
    <property type="match status" value="1"/>
</dbReference>
<dbReference type="SMART" id="SM00387">
    <property type="entry name" value="HATPase_c"/>
    <property type="match status" value="1"/>
</dbReference>
<dbReference type="Pfam" id="PF03924">
    <property type="entry name" value="CHASE"/>
    <property type="match status" value="1"/>
</dbReference>
<feature type="compositionally biased region" description="Polar residues" evidence="10">
    <location>
        <begin position="993"/>
        <end position="1007"/>
    </location>
</feature>
<feature type="modified residue" description="4-aspartylphosphate" evidence="9">
    <location>
        <position position="1112"/>
    </location>
</feature>
<dbReference type="InterPro" id="IPR036890">
    <property type="entry name" value="HATPase_C_sf"/>
</dbReference>
<dbReference type="InterPro" id="IPR001789">
    <property type="entry name" value="Sig_transdc_resp-reg_receiver"/>
</dbReference>
<dbReference type="Gene3D" id="3.30.450.20">
    <property type="entry name" value="PAS domain"/>
    <property type="match status" value="1"/>
</dbReference>
<dbReference type="Gene3D" id="3.30.450.350">
    <property type="entry name" value="CHASE domain"/>
    <property type="match status" value="1"/>
</dbReference>
<keyword evidence="9" id="KW-0597">Phosphoprotein</keyword>
<accession>A0A433QBJ4</accession>
<evidence type="ECO:0000256" key="5">
    <source>
        <dbReference type="ARBA" id="ARBA00022692"/>
    </source>
</evidence>
<evidence type="ECO:0000259" key="13">
    <source>
        <dbReference type="PROSITE" id="PS50110"/>
    </source>
</evidence>
<name>A0A433QBJ4_9FUNG</name>
<organism evidence="16 17">
    <name type="scientific">Jimgerdemannia flammicorona</name>
    <dbReference type="NCBI Taxonomy" id="994334"/>
    <lineage>
        <taxon>Eukaryota</taxon>
        <taxon>Fungi</taxon>
        <taxon>Fungi incertae sedis</taxon>
        <taxon>Mucoromycota</taxon>
        <taxon>Mucoromycotina</taxon>
        <taxon>Endogonomycetes</taxon>
        <taxon>Endogonales</taxon>
        <taxon>Endogonaceae</taxon>
        <taxon>Jimgerdemannia</taxon>
    </lineage>
</organism>
<evidence type="ECO:0000256" key="8">
    <source>
        <dbReference type="ARBA" id="ARBA00023136"/>
    </source>
</evidence>
<dbReference type="InterPro" id="IPR036097">
    <property type="entry name" value="HisK_dim/P_sf"/>
</dbReference>
<feature type="domain" description="Histidine kinase" evidence="12">
    <location>
        <begin position="499"/>
        <end position="776"/>
    </location>
</feature>
<dbReference type="Gene3D" id="3.40.50.2300">
    <property type="match status" value="1"/>
</dbReference>
<dbReference type="Proteomes" id="UP000274822">
    <property type="component" value="Unassembled WGS sequence"/>
</dbReference>
<dbReference type="GO" id="GO:0000155">
    <property type="term" value="F:phosphorelay sensor kinase activity"/>
    <property type="evidence" value="ECO:0007669"/>
    <property type="project" value="InterPro"/>
</dbReference>
<dbReference type="Pfam" id="PF02518">
    <property type="entry name" value="HATPase_c"/>
    <property type="match status" value="1"/>
</dbReference>
<dbReference type="SUPFAM" id="SSF52172">
    <property type="entry name" value="CheY-like"/>
    <property type="match status" value="1"/>
</dbReference>
<dbReference type="CDD" id="cd00130">
    <property type="entry name" value="PAS"/>
    <property type="match status" value="1"/>
</dbReference>
<evidence type="ECO:0000259" key="12">
    <source>
        <dbReference type="PROSITE" id="PS50109"/>
    </source>
</evidence>
<reference evidence="16 17" key="1">
    <citation type="journal article" date="2018" name="New Phytol.">
        <title>Phylogenomics of Endogonaceae and evolution of mycorrhizas within Mucoromycota.</title>
        <authorList>
            <person name="Chang Y."/>
            <person name="Desiro A."/>
            <person name="Na H."/>
            <person name="Sandor L."/>
            <person name="Lipzen A."/>
            <person name="Clum A."/>
            <person name="Barry K."/>
            <person name="Grigoriev I.V."/>
            <person name="Martin F.M."/>
            <person name="Stajich J.E."/>
            <person name="Smith M.E."/>
            <person name="Bonito G."/>
            <person name="Spatafora J.W."/>
        </authorList>
    </citation>
    <scope>NUCLEOTIDE SEQUENCE [LARGE SCALE GENOMIC DNA]</scope>
    <source>
        <strain evidence="16 17">AD002</strain>
    </source>
</reference>
<dbReference type="InterPro" id="IPR035965">
    <property type="entry name" value="PAS-like_dom_sf"/>
</dbReference>
<keyword evidence="4" id="KW-0808">Transferase</keyword>
<keyword evidence="7 11" id="KW-1133">Transmembrane helix</keyword>
<dbReference type="EC" id="2.7.13.3" evidence="3"/>
<dbReference type="PROSITE" id="PS50110">
    <property type="entry name" value="RESPONSE_REGULATORY"/>
    <property type="match status" value="1"/>
</dbReference>
<keyword evidence="6" id="KW-0418">Kinase</keyword>
<feature type="non-terminal residue" evidence="16">
    <location>
        <position position="1"/>
    </location>
</feature>
<feature type="domain" description="PAS" evidence="14">
    <location>
        <begin position="261"/>
        <end position="303"/>
    </location>
</feature>
<dbReference type="PROSITE" id="PS50109">
    <property type="entry name" value="HIS_KIN"/>
    <property type="match status" value="1"/>
</dbReference>
<dbReference type="SMART" id="SM00091">
    <property type="entry name" value="PAS"/>
    <property type="match status" value="1"/>
</dbReference>
<dbReference type="PROSITE" id="PS50839">
    <property type="entry name" value="CHASE"/>
    <property type="match status" value="1"/>
</dbReference>
<proteinExistence type="predicted"/>
<dbReference type="InterPro" id="IPR000014">
    <property type="entry name" value="PAS"/>
</dbReference>
<feature type="compositionally biased region" description="Low complexity" evidence="10">
    <location>
        <begin position="331"/>
        <end position="345"/>
    </location>
</feature>
<dbReference type="PANTHER" id="PTHR43047">
    <property type="entry name" value="TWO-COMPONENT HISTIDINE PROTEIN KINASE"/>
    <property type="match status" value="1"/>
</dbReference>
<dbReference type="SUPFAM" id="SSF47384">
    <property type="entry name" value="Homodimeric domain of signal transducing histidine kinase"/>
    <property type="match status" value="1"/>
</dbReference>
<dbReference type="SMART" id="SM01079">
    <property type="entry name" value="CHASE"/>
    <property type="match status" value="1"/>
</dbReference>
<protein>
    <recommendedName>
        <fullName evidence="3">histidine kinase</fullName>
        <ecNumber evidence="3">2.7.13.3</ecNumber>
    </recommendedName>
</protein>
<evidence type="ECO:0000256" key="1">
    <source>
        <dbReference type="ARBA" id="ARBA00000085"/>
    </source>
</evidence>
<feature type="compositionally biased region" description="Pro residues" evidence="10">
    <location>
        <begin position="346"/>
        <end position="355"/>
    </location>
</feature>
<dbReference type="SMART" id="SM00448">
    <property type="entry name" value="REC"/>
    <property type="match status" value="1"/>
</dbReference>
<feature type="domain" description="CHASE" evidence="15">
    <location>
        <begin position="20"/>
        <end position="198"/>
    </location>
</feature>
<feature type="transmembrane region" description="Helical" evidence="11">
    <location>
        <begin position="210"/>
        <end position="234"/>
    </location>
</feature>
<dbReference type="InterPro" id="IPR042240">
    <property type="entry name" value="CHASE_sf"/>
</dbReference>
<feature type="domain" description="Response regulatory" evidence="13">
    <location>
        <begin position="1019"/>
        <end position="1177"/>
    </location>
</feature>
<dbReference type="Pfam" id="PF00072">
    <property type="entry name" value="Response_reg"/>
    <property type="match status" value="1"/>
</dbReference>
<dbReference type="InterPro" id="IPR003594">
    <property type="entry name" value="HATPase_dom"/>
</dbReference>
<feature type="region of interest" description="Disordered" evidence="10">
    <location>
        <begin position="584"/>
        <end position="604"/>
    </location>
</feature>
<comment type="catalytic activity">
    <reaction evidence="1">
        <text>ATP + protein L-histidine = ADP + protein N-phospho-L-histidine.</text>
        <dbReference type="EC" id="2.7.13.3"/>
    </reaction>
</comment>
<sequence>AIVSPFTIHAHIVKLGFPYPKQYYPAQYFFPPDPLAVVNSIGFDSASSPLRNNAMMRSIHSGLPSLSEKVRLVFNITGGTIPGVILYFPYYGQRTNATIDAHQPYNNYNNNSGRYPLLGFVAGSYDLESMFTYALRNLSDADTLIQAWDVTNFENQTQLFRNPSLNGSEPGNIDGGGYDTSFTKNKTFSLADRTWRISCTPTMSDPPATYAPTVILVVVIIFFILIAVLIRNFAKQYLSARRRVSLQNFRLGKTHGYLQAITQDSKAILQSIADPIVALDRFGYVVGANEHALRVTGYSNEEIGENTSRMHISQLLIPTSTHPTPAPSPPRSRATSVVAHPDTLATPPPSTPPTTPLPHVTLTMDITDALSQPLPSGTVVGDDVELDSAAHPADSYPLPSFPLRSGMREMFARRKDGGTFEVQANFSDAALKNNHFTQVVSFRDISSQKKAEREVLESKMRAEEADRSKSEFLFFLCHEVGWLEKIGIWVVRVFSRVCIRNPTHAITNLASMLYQKMAFDSDAAARYDLECIITSANFMSALVSDILDLTRLTQADLTVDLGLKNEQFNLRAVFENVKRMVDGRHSTGEGDMDSEDGASSFDGSERPDITCLVDDAVDASPLYGDEYRLQQALSKMVDWVEETSTTGRREIKLGARVVGRHPVKGVHVRFSAEDAEMVEAGTPYGGAVEVEEEEVVVDMEDIFKPYSRAHTSLGARFHASGFGMALAKRIVEVMGGTLRAKSRTVKHAGGAGKDNVGGGTRVMCGTDFEVWLPTQEAMELREGKVYVPRRPVLKSARSFRDGNEIRAKSEPSFASEEPLAEVEAAETTRRWSHSSTQVSLKKFGGIGTKEEEQQPAGVVGTTAAEMEKKKVGGESIAQRLDESGPASENGSNMELRELTRVPSSPMGPPPAAVAELALAKTINMSRTSTVSSVTEYRSPLSRPASMHRPTSPPYDITQHRNTSSTASLRVPPHSPSFGPHDIHKLKKVESLHLTPSESKSSRHSASIPTSPPPTPYPARVLLVEDNLICQRVTKKMLERNDFVVTVANNGQEAVDTVLTLIRSPTSHHHDLNVAAWAAAVEGAENKGAGSEDIAMAETGKIPEEPFSCVLMDIMTPLLTGYEAAKLLRQNGVKMPIIALTANSFAEDMKHAEEVGMDGFLTKPVTEKALVAAVREEIAKFARRNGNT</sequence>
<dbReference type="InterPro" id="IPR011006">
    <property type="entry name" value="CheY-like_superfamily"/>
</dbReference>
<feature type="region of interest" description="Disordered" evidence="10">
    <location>
        <begin position="320"/>
        <end position="355"/>
    </location>
</feature>
<evidence type="ECO:0000256" key="7">
    <source>
        <dbReference type="ARBA" id="ARBA00022989"/>
    </source>
</evidence>
<dbReference type="AlphaFoldDB" id="A0A433QBJ4"/>
<dbReference type="SUPFAM" id="SSF55874">
    <property type="entry name" value="ATPase domain of HSP90 chaperone/DNA topoisomerase II/histidine kinase"/>
    <property type="match status" value="1"/>
</dbReference>
<evidence type="ECO:0000259" key="15">
    <source>
        <dbReference type="PROSITE" id="PS50839"/>
    </source>
</evidence>
<evidence type="ECO:0000313" key="17">
    <source>
        <dbReference type="Proteomes" id="UP000274822"/>
    </source>
</evidence>
<comment type="caution">
    <text evidence="16">The sequence shown here is derived from an EMBL/GenBank/DDBJ whole genome shotgun (WGS) entry which is preliminary data.</text>
</comment>
<evidence type="ECO:0000259" key="14">
    <source>
        <dbReference type="PROSITE" id="PS50112"/>
    </source>
</evidence>
<dbReference type="Gene3D" id="3.30.565.10">
    <property type="entry name" value="Histidine kinase-like ATPase, C-terminal domain"/>
    <property type="match status" value="1"/>
</dbReference>
<dbReference type="Gene3D" id="1.10.287.130">
    <property type="match status" value="1"/>
</dbReference>